<evidence type="ECO:0000313" key="11">
    <source>
        <dbReference type="EMBL" id="TKJ36829.1"/>
    </source>
</evidence>
<keyword evidence="6" id="KW-0472">Membrane</keyword>
<comment type="subcellular location">
    <subcellularLocation>
        <location evidence="1">Cell envelope</location>
    </subcellularLocation>
    <subcellularLocation>
        <location evidence="2">Cell outer membrane</location>
    </subcellularLocation>
    <subcellularLocation>
        <location evidence="3">Secreted</location>
    </subcellularLocation>
</comment>
<dbReference type="Gene3D" id="2.160.20.10">
    <property type="entry name" value="Single-stranded right-handed beta-helix, Pectin lyase-like"/>
    <property type="match status" value="2"/>
</dbReference>
<gene>
    <name evidence="11" type="ORF">CEE37_14685</name>
</gene>
<feature type="signal peptide" evidence="8">
    <location>
        <begin position="1"/>
        <end position="22"/>
    </location>
</feature>
<evidence type="ECO:0000256" key="7">
    <source>
        <dbReference type="ARBA" id="ARBA00023237"/>
    </source>
</evidence>
<dbReference type="NCBIfam" id="TIGR04183">
    <property type="entry name" value="Por_Secre_tail"/>
    <property type="match status" value="1"/>
</dbReference>
<feature type="chain" id="PRO_5021831431" description="Secretion system C-terminal sorting domain-containing protein" evidence="8">
    <location>
        <begin position="23"/>
        <end position="785"/>
    </location>
</feature>
<evidence type="ECO:0008006" key="13">
    <source>
        <dbReference type="Google" id="ProtNLM"/>
    </source>
</evidence>
<proteinExistence type="predicted"/>
<evidence type="ECO:0000313" key="12">
    <source>
        <dbReference type="Proteomes" id="UP000319619"/>
    </source>
</evidence>
<evidence type="ECO:0000256" key="8">
    <source>
        <dbReference type="SAM" id="SignalP"/>
    </source>
</evidence>
<dbReference type="NCBIfam" id="TIGR01376">
    <property type="entry name" value="POMP_repeat"/>
    <property type="match status" value="1"/>
</dbReference>
<evidence type="ECO:0000256" key="2">
    <source>
        <dbReference type="ARBA" id="ARBA00004442"/>
    </source>
</evidence>
<name>A0A532UPG8_UNCL8</name>
<comment type="caution">
    <text evidence="11">The sequence shown here is derived from an EMBL/GenBank/DDBJ whole genome shotgun (WGS) entry which is preliminary data.</text>
</comment>
<keyword evidence="7" id="KW-0998">Cell outer membrane</keyword>
<dbReference type="Pfam" id="PF13229">
    <property type="entry name" value="Beta_helix"/>
    <property type="match status" value="1"/>
</dbReference>
<dbReference type="GO" id="GO:0005576">
    <property type="term" value="C:extracellular region"/>
    <property type="evidence" value="ECO:0007669"/>
    <property type="project" value="UniProtKB-SubCell"/>
</dbReference>
<dbReference type="SUPFAM" id="SSF51126">
    <property type="entry name" value="Pectin lyase-like"/>
    <property type="match status" value="2"/>
</dbReference>
<evidence type="ECO:0000259" key="10">
    <source>
        <dbReference type="Pfam" id="PF18962"/>
    </source>
</evidence>
<evidence type="ECO:0000256" key="3">
    <source>
        <dbReference type="ARBA" id="ARBA00004613"/>
    </source>
</evidence>
<reference evidence="11 12" key="1">
    <citation type="submission" date="2017-06" db="EMBL/GenBank/DDBJ databases">
        <title>Novel microbial phyla capable of carbon fixation and sulfur reduction in deep-sea sediments.</title>
        <authorList>
            <person name="Huang J."/>
            <person name="Baker B."/>
            <person name="Wang Y."/>
        </authorList>
    </citation>
    <scope>NUCLEOTIDE SEQUENCE [LARGE SCALE GENOMIC DNA]</scope>
    <source>
        <strain evidence="11">B3_LCP</strain>
    </source>
</reference>
<dbReference type="Gene3D" id="2.60.40.1120">
    <property type="entry name" value="Carboxypeptidase-like, regulatory domain"/>
    <property type="match status" value="1"/>
</dbReference>
<dbReference type="InterPro" id="IPR026444">
    <property type="entry name" value="Secre_tail"/>
</dbReference>
<dbReference type="InterPro" id="IPR006626">
    <property type="entry name" value="PbH1"/>
</dbReference>
<dbReference type="EMBL" id="NJBN01000015">
    <property type="protein sequence ID" value="TKJ36829.1"/>
    <property type="molecule type" value="Genomic_DNA"/>
</dbReference>
<keyword evidence="4" id="KW-0964">Secreted</keyword>
<evidence type="ECO:0000256" key="4">
    <source>
        <dbReference type="ARBA" id="ARBA00022525"/>
    </source>
</evidence>
<evidence type="ECO:0000256" key="1">
    <source>
        <dbReference type="ARBA" id="ARBA00004196"/>
    </source>
</evidence>
<feature type="domain" description="Right handed beta helix" evidence="9">
    <location>
        <begin position="320"/>
        <end position="470"/>
    </location>
</feature>
<dbReference type="Proteomes" id="UP000319619">
    <property type="component" value="Unassembled WGS sequence"/>
</dbReference>
<dbReference type="AlphaFoldDB" id="A0A532UPG8"/>
<dbReference type="InterPro" id="IPR003368">
    <property type="entry name" value="POMP_repeat"/>
</dbReference>
<sequence length="785" mass="83344">MFRRKMLGIIAGLSLTAITCFAVMVDGDCFLENQTNHDGTRVLFTADSLGAVTDSAFTDASGYYQIDLTEGSYSIVYTHNGYVDAMLPGQHFSLPATLPDMTLMEPPDGVPISGSLSGILSDTVYVVIGDLSVEAGDSLTIQPGAIFYFTSDSNLNIYGYFSAVGTEMDSIFFLSPTSTLIWGSIIFRVGSSPDNQVSYCRISGAGGSAINVYYTDISISHSSIVDNRANWGGGIYCSNANPTISDCFISGNQSVNNGGGIYCTHCSPHIVDCIITGNACNMYGGGSGRGGGGICANHSSSPIVENCIVTDNYTNENGGGVSINDNSHVQLLECEIYDNTAILSGGGVFCAQLSNVIISDCEITSNDANNGGGLYLETNDSLYVDHCLISDNTATRWGGGIGCFTSDPTITNCTISRNIVPTGGGIYCDNSHPVIVNTIIEGNSSEGGIYFADTLSVEINYCDFYGNTGGSFTGTVPPDLGVLTTVNANGDSCDIFYNIFADPLFVNPTAGDFNLQASSPCIDAGDPASPYDPDGTIADMGAFYFDQTSTSPVTVTLTPFNPPVTVPASGGSFDFNIAVTNNEASPSTFDVWIMVELPNGFWYGPVLGPINLTIPASVSLDRDRTQDIPGNAPTGTYLYEARVGEYPGVVWDDNSFAFEKLADGDGAIISDWINYGEIFDTELDVQIPEKSALVSCYPNPFNPTTVISYKLQDARFVRLQIYDISGRLVAELVNGWRDAGVHEVMFDGSNLASGLYVYRLKISGSETPKGQATPTKATGKIVLMK</sequence>
<dbReference type="Gene3D" id="2.60.40.4070">
    <property type="match status" value="1"/>
</dbReference>
<dbReference type="Pfam" id="PF18962">
    <property type="entry name" value="Por_Secre_tail"/>
    <property type="match status" value="1"/>
</dbReference>
<dbReference type="Pfam" id="PF02415">
    <property type="entry name" value="Chlam_PMP"/>
    <property type="match status" value="1"/>
</dbReference>
<dbReference type="SMART" id="SM00710">
    <property type="entry name" value="PbH1"/>
    <property type="match status" value="8"/>
</dbReference>
<dbReference type="InterPro" id="IPR039448">
    <property type="entry name" value="Beta_helix"/>
</dbReference>
<evidence type="ECO:0000256" key="6">
    <source>
        <dbReference type="ARBA" id="ARBA00023136"/>
    </source>
</evidence>
<accession>A0A532UPG8</accession>
<dbReference type="InterPro" id="IPR011050">
    <property type="entry name" value="Pectin_lyase_fold/virulence"/>
</dbReference>
<evidence type="ECO:0000259" key="9">
    <source>
        <dbReference type="Pfam" id="PF13229"/>
    </source>
</evidence>
<dbReference type="GO" id="GO:0009279">
    <property type="term" value="C:cell outer membrane"/>
    <property type="evidence" value="ECO:0007669"/>
    <property type="project" value="UniProtKB-SubCell"/>
</dbReference>
<dbReference type="InterPro" id="IPR012334">
    <property type="entry name" value="Pectin_lyas_fold"/>
</dbReference>
<protein>
    <recommendedName>
        <fullName evidence="13">Secretion system C-terminal sorting domain-containing protein</fullName>
    </recommendedName>
</protein>
<dbReference type="PANTHER" id="PTHR11319:SF35">
    <property type="entry name" value="OUTER MEMBRANE PROTEIN PMPC-RELATED"/>
    <property type="match status" value="1"/>
</dbReference>
<keyword evidence="5 8" id="KW-0732">Signal</keyword>
<feature type="domain" description="Secretion system C-terminal sorting" evidence="10">
    <location>
        <begin position="697"/>
        <end position="766"/>
    </location>
</feature>
<dbReference type="PANTHER" id="PTHR11319">
    <property type="entry name" value="G PROTEIN-COUPLED RECEPTOR-RELATED"/>
    <property type="match status" value="1"/>
</dbReference>
<evidence type="ECO:0000256" key="5">
    <source>
        <dbReference type="ARBA" id="ARBA00022729"/>
    </source>
</evidence>
<organism evidence="11 12">
    <name type="scientific">candidate division LCP-89 bacterium B3_LCP</name>
    <dbReference type="NCBI Taxonomy" id="2012998"/>
    <lineage>
        <taxon>Bacteria</taxon>
        <taxon>Pseudomonadati</taxon>
        <taxon>Bacteria division LCP-89</taxon>
    </lineage>
</organism>